<organism evidence="1 2">
    <name type="scientific">Paraburkholderia terrae</name>
    <dbReference type="NCBI Taxonomy" id="311230"/>
    <lineage>
        <taxon>Bacteria</taxon>
        <taxon>Pseudomonadati</taxon>
        <taxon>Pseudomonadota</taxon>
        <taxon>Betaproteobacteria</taxon>
        <taxon>Burkholderiales</taxon>
        <taxon>Burkholderiaceae</taxon>
        <taxon>Paraburkholderia</taxon>
    </lineage>
</organism>
<dbReference type="RefSeq" id="WP_143036629.1">
    <property type="nucleotide sequence ID" value="NZ_AP024956.1"/>
</dbReference>
<dbReference type="Proteomes" id="UP001319874">
    <property type="component" value="Chromosome 2"/>
</dbReference>
<reference evidence="1 2" key="1">
    <citation type="journal article" date="2022" name="Front. Microbiol.">
        <title>Identification and characterization of a novel class of self-sufficient cytochrome P450 hydroxylase involved in cyclohexanecarboxylate degradation in Paraburkholderia terrae strain KU-64.</title>
        <authorList>
            <person name="Yamamoto T."/>
            <person name="Hasegawa Y."/>
            <person name="Iwaki H."/>
        </authorList>
    </citation>
    <scope>NUCLEOTIDE SEQUENCE [LARGE SCALE GENOMIC DNA]</scope>
    <source>
        <strain evidence="1 2">KU-64</strain>
    </source>
</reference>
<keyword evidence="2" id="KW-1185">Reference proteome</keyword>
<proteinExistence type="predicted"/>
<evidence type="ECO:0000313" key="2">
    <source>
        <dbReference type="Proteomes" id="UP001319874"/>
    </source>
</evidence>
<protein>
    <submittedName>
        <fullName evidence="1">Uncharacterized protein</fullName>
    </submittedName>
</protein>
<dbReference type="EMBL" id="AP024956">
    <property type="protein sequence ID" value="BCZ81043.1"/>
    <property type="molecule type" value="Genomic_DNA"/>
</dbReference>
<name>A0ABN6JJK5_9BURK</name>
<sequence>MLDMQDGCGKTAKEIDMDVHLHSSVAVRSGRTDQNAVAGSLQTGVQADQPGQANPREVAIVRIETRLVASGIH</sequence>
<gene>
    <name evidence="1" type="ORF">PTKU64_47180</name>
</gene>
<accession>A0ABN6JJK5</accession>
<evidence type="ECO:0000313" key="1">
    <source>
        <dbReference type="EMBL" id="BCZ81043.1"/>
    </source>
</evidence>